<dbReference type="PATRIC" id="fig|68223.7.peg.5973"/>
<gene>
    <name evidence="1" type="ORF">VR44_39425</name>
</gene>
<evidence type="ECO:0000313" key="1">
    <source>
        <dbReference type="EMBL" id="KJY18814.1"/>
    </source>
</evidence>
<evidence type="ECO:0000313" key="2">
    <source>
        <dbReference type="Proteomes" id="UP000033551"/>
    </source>
</evidence>
<dbReference type="EMBL" id="JZWV01001586">
    <property type="protein sequence ID" value="KJY18814.1"/>
    <property type="molecule type" value="Genomic_DNA"/>
</dbReference>
<accession>A0A0F4IAW6</accession>
<reference evidence="1 2" key="1">
    <citation type="submission" date="2015-02" db="EMBL/GenBank/DDBJ databases">
        <authorList>
            <person name="Ju K.-S."/>
            <person name="Doroghazi J.R."/>
            <person name="Metcalf W."/>
        </authorList>
    </citation>
    <scope>NUCLEOTIDE SEQUENCE [LARGE SCALE GENOMIC DNA]</scope>
    <source>
        <strain evidence="1 2">NRRL ISP-5550</strain>
    </source>
</reference>
<dbReference type="AlphaFoldDB" id="A0A0F4IAW6"/>
<sequence length="144" mass="16130">MLADVTAEAQQCITTHPRDGRQAREVGQYRTSGLLLFYSRDERLEGLAVDGLRGPQVHAEGVPLTGRVPSEVERWMTARAAERFPQDGFELGYLGTGVPCSWSLGLVVSVQRMADHLVTRPVIFTECVLDDPRHILPRQAWIIY</sequence>
<name>A0A0F4IAW6_9ACTN</name>
<dbReference type="Proteomes" id="UP000033551">
    <property type="component" value="Unassembled WGS sequence"/>
</dbReference>
<protein>
    <submittedName>
        <fullName evidence="1">Uncharacterized protein</fullName>
    </submittedName>
</protein>
<comment type="caution">
    <text evidence="1">The sequence shown here is derived from an EMBL/GenBank/DDBJ whole genome shotgun (WGS) entry which is preliminary data.</text>
</comment>
<organism evidence="1 2">
    <name type="scientific">Streptomyces katrae</name>
    <dbReference type="NCBI Taxonomy" id="68223"/>
    <lineage>
        <taxon>Bacteria</taxon>
        <taxon>Bacillati</taxon>
        <taxon>Actinomycetota</taxon>
        <taxon>Actinomycetes</taxon>
        <taxon>Kitasatosporales</taxon>
        <taxon>Streptomycetaceae</taxon>
        <taxon>Streptomyces</taxon>
    </lineage>
</organism>
<proteinExistence type="predicted"/>
<keyword evidence="2" id="KW-1185">Reference proteome</keyword>